<proteinExistence type="predicted"/>
<dbReference type="InterPro" id="IPR036097">
    <property type="entry name" value="HisK_dim/P_sf"/>
</dbReference>
<dbReference type="AlphaFoldDB" id="A0A7K3NHH3"/>
<feature type="domain" description="Histidine kinase" evidence="19">
    <location>
        <begin position="274"/>
        <end position="495"/>
    </location>
</feature>
<dbReference type="Pfam" id="PF00512">
    <property type="entry name" value="HisKA"/>
    <property type="match status" value="1"/>
</dbReference>
<dbReference type="SMART" id="SM00091">
    <property type="entry name" value="PAS"/>
    <property type="match status" value="2"/>
</dbReference>
<feature type="region of interest" description="Disordered" evidence="18">
    <location>
        <begin position="787"/>
        <end position="808"/>
    </location>
</feature>
<dbReference type="PANTHER" id="PTHR45339">
    <property type="entry name" value="HYBRID SIGNAL TRANSDUCTION HISTIDINE KINASE J"/>
    <property type="match status" value="1"/>
</dbReference>
<dbReference type="GO" id="GO:0005524">
    <property type="term" value="F:ATP binding"/>
    <property type="evidence" value="ECO:0007669"/>
    <property type="project" value="UniProtKB-KW"/>
</dbReference>
<dbReference type="Proteomes" id="UP000469724">
    <property type="component" value="Unassembled WGS sequence"/>
</dbReference>
<evidence type="ECO:0000256" key="9">
    <source>
        <dbReference type="ARBA" id="ARBA00022737"/>
    </source>
</evidence>
<keyword evidence="12" id="KW-0067">ATP-binding</keyword>
<dbReference type="Gene3D" id="3.40.50.2300">
    <property type="match status" value="2"/>
</dbReference>
<dbReference type="EMBL" id="JAAGRQ010000002">
    <property type="protein sequence ID" value="NDY55253.1"/>
    <property type="molecule type" value="Genomic_DNA"/>
</dbReference>
<dbReference type="CDD" id="cd17546">
    <property type="entry name" value="REC_hyHK_CKI1_RcsC-like"/>
    <property type="match status" value="2"/>
</dbReference>
<feature type="domain" description="PAC" evidence="22">
    <location>
        <begin position="190"/>
        <end position="242"/>
    </location>
</feature>
<evidence type="ECO:0000256" key="16">
    <source>
        <dbReference type="PROSITE-ProRule" id="PRU00110"/>
    </source>
</evidence>
<dbReference type="Gene3D" id="3.30.565.10">
    <property type="entry name" value="Histidine kinase-like ATPase, C-terminal domain"/>
    <property type="match status" value="1"/>
</dbReference>
<evidence type="ECO:0000256" key="11">
    <source>
        <dbReference type="ARBA" id="ARBA00022777"/>
    </source>
</evidence>
<evidence type="ECO:0000259" key="22">
    <source>
        <dbReference type="PROSITE" id="PS50113"/>
    </source>
</evidence>
<dbReference type="InterPro" id="IPR036890">
    <property type="entry name" value="HATPase_C_sf"/>
</dbReference>
<dbReference type="SMART" id="SM00086">
    <property type="entry name" value="PAC"/>
    <property type="match status" value="2"/>
</dbReference>
<organism evidence="24 25">
    <name type="scientific">Desulfolutivibrio sulfodismutans</name>
    <dbReference type="NCBI Taxonomy" id="63561"/>
    <lineage>
        <taxon>Bacteria</taxon>
        <taxon>Pseudomonadati</taxon>
        <taxon>Thermodesulfobacteriota</taxon>
        <taxon>Desulfovibrionia</taxon>
        <taxon>Desulfovibrionales</taxon>
        <taxon>Desulfovibrionaceae</taxon>
        <taxon>Desulfolutivibrio</taxon>
    </lineage>
</organism>
<dbReference type="InterPro" id="IPR005467">
    <property type="entry name" value="His_kinase_dom"/>
</dbReference>
<evidence type="ECO:0000256" key="5">
    <source>
        <dbReference type="ARBA" id="ARBA00022519"/>
    </source>
</evidence>
<dbReference type="PANTHER" id="PTHR45339:SF1">
    <property type="entry name" value="HYBRID SIGNAL TRANSDUCTION HISTIDINE KINASE J"/>
    <property type="match status" value="1"/>
</dbReference>
<dbReference type="InterPro" id="IPR001610">
    <property type="entry name" value="PAC"/>
</dbReference>
<feature type="domain" description="HPt" evidence="23">
    <location>
        <begin position="825"/>
        <end position="922"/>
    </location>
</feature>
<dbReference type="CDD" id="cd00082">
    <property type="entry name" value="HisKA"/>
    <property type="match status" value="1"/>
</dbReference>
<feature type="domain" description="PAS" evidence="21">
    <location>
        <begin position="114"/>
        <end position="186"/>
    </location>
</feature>
<feature type="domain" description="PAS" evidence="21">
    <location>
        <begin position="1"/>
        <end position="39"/>
    </location>
</feature>
<dbReference type="InterPro" id="IPR013655">
    <property type="entry name" value="PAS_fold_3"/>
</dbReference>
<evidence type="ECO:0000259" key="23">
    <source>
        <dbReference type="PROSITE" id="PS50894"/>
    </source>
</evidence>
<keyword evidence="5" id="KW-0997">Cell inner membrane</keyword>
<gene>
    <name evidence="24" type="ORF">G3N56_00645</name>
</gene>
<keyword evidence="7" id="KW-0808">Transferase</keyword>
<evidence type="ECO:0000256" key="2">
    <source>
        <dbReference type="ARBA" id="ARBA00004429"/>
    </source>
</evidence>
<dbReference type="SUPFAM" id="SSF55785">
    <property type="entry name" value="PYP-like sensor domain (PAS domain)"/>
    <property type="match status" value="2"/>
</dbReference>
<dbReference type="SUPFAM" id="SSF55874">
    <property type="entry name" value="ATPase domain of HSP90 chaperone/DNA topoisomerase II/histidine kinase"/>
    <property type="match status" value="1"/>
</dbReference>
<feature type="modified residue" description="4-aspartylphosphate" evidence="17">
    <location>
        <position position="567"/>
    </location>
</feature>
<evidence type="ECO:0000256" key="17">
    <source>
        <dbReference type="PROSITE-ProRule" id="PRU00169"/>
    </source>
</evidence>
<dbReference type="InterPro" id="IPR001789">
    <property type="entry name" value="Sig_transdc_resp-reg_receiver"/>
</dbReference>
<keyword evidence="15" id="KW-0472">Membrane</keyword>
<keyword evidence="11" id="KW-0418">Kinase</keyword>
<dbReference type="PROSITE" id="PS50113">
    <property type="entry name" value="PAC"/>
    <property type="match status" value="1"/>
</dbReference>
<dbReference type="SMART" id="SM00448">
    <property type="entry name" value="REC"/>
    <property type="match status" value="2"/>
</dbReference>
<feature type="domain" description="Response regulatory" evidence="20">
    <location>
        <begin position="663"/>
        <end position="782"/>
    </location>
</feature>
<keyword evidence="14" id="KW-0902">Two-component regulatory system</keyword>
<evidence type="ECO:0000256" key="7">
    <source>
        <dbReference type="ARBA" id="ARBA00022679"/>
    </source>
</evidence>
<sequence>MESIPIGVAIIDAETRVIELVNSAAAVMFGARPEEIQGNRCHTFLCPAEECACPIGDLGQTVDNSDRIMLRADGTQLPVLKTVTPIHVRGKQKYLECFIDIRARKKAEIELQRSREQFELAVKGSNDGIWDWDLRTNTLYLSPKWKEQLGYGDEELENVFSTFEYLLHPEDRPHVLEYIQRYLQGDAQRYTHEFRMRHKDGTYRWILARGEAVRNASGAPVRMAGSHTDMTEQKKAQRRLEEFARQMEINNVELDQALSQAQAATQAKSEFLANMSHEIRTPMNGVIGMTGLLLGTDLTDEQRRYAEIIRTSGESLLNLINDILDFSKIEAGKLEMEVLDFDLLDLVDDFSDAMAVRAQEKGLEFLCFVDPDVPISLRGDPGRLRQVLNNLVGNAIKFTHAGEVTVKITLTDDQDDGCLLCFSVRDTGIGIAEEKHAALFDKFSQADASTTRKYGGTGLGLSISKQLVTMMGGEIGVNSTEGRGAEFWFTIAAGKQKHGVREAVSPTMLHGVRALVVDDNTTNCEILTINMASWGMRPYEVQSAPLALGALYQAIEENDPYRLAVIDMQMPGMDGLALGRAIKADPRLAGVAMVMLTSMGTRGDARRFAEAGFRAYEVKPIRRRDLLNILQRVLQDADSQDDQRIITRKTAREGVSALPHSGRILVAEDNITNQQVALGILAKLGMRADAVANGVETLQALRTIPYDLVLMDVQMPEMDGFEATRRIRSPQSAVLDHTIPIIAMTAHAMQGYREKCLAAGMNDYVPKPVSAKGLAEALANWLPDRTKVRKKEASPTPPESAGTACGDQGPASFDKAAMLCRMMDDEDLALQIVMAFLDDVPQRIKSLLESIRSGDCAAAERIAHCLKGASANVSAERLKDLASKIEQAGKAGNLSLLKTYSLDIEAVFNSAKAAIQREYHLR</sequence>
<dbReference type="SMART" id="SM00387">
    <property type="entry name" value="HATPase_c"/>
    <property type="match status" value="1"/>
</dbReference>
<evidence type="ECO:0000256" key="6">
    <source>
        <dbReference type="ARBA" id="ARBA00022553"/>
    </source>
</evidence>
<keyword evidence="9" id="KW-0677">Repeat</keyword>
<dbReference type="InterPro" id="IPR003594">
    <property type="entry name" value="HATPase_dom"/>
</dbReference>
<dbReference type="InterPro" id="IPR036641">
    <property type="entry name" value="HPT_dom_sf"/>
</dbReference>
<feature type="modified residue" description="Phosphohistidine" evidence="16">
    <location>
        <position position="864"/>
    </location>
</feature>
<dbReference type="Gene3D" id="1.20.120.160">
    <property type="entry name" value="HPT domain"/>
    <property type="match status" value="1"/>
</dbReference>
<dbReference type="PROSITE" id="PS50109">
    <property type="entry name" value="HIS_KIN"/>
    <property type="match status" value="1"/>
</dbReference>
<keyword evidence="6 17" id="KW-0597">Phosphoprotein</keyword>
<dbReference type="FunFam" id="3.30.565.10:FF:000010">
    <property type="entry name" value="Sensor histidine kinase RcsC"/>
    <property type="match status" value="1"/>
</dbReference>
<dbReference type="Pfam" id="PF08447">
    <property type="entry name" value="PAS_3"/>
    <property type="match status" value="1"/>
</dbReference>
<evidence type="ECO:0000259" key="21">
    <source>
        <dbReference type="PROSITE" id="PS50112"/>
    </source>
</evidence>
<name>A0A7K3NHH3_9BACT</name>
<dbReference type="Pfam" id="PF00072">
    <property type="entry name" value="Response_reg"/>
    <property type="match status" value="2"/>
</dbReference>
<dbReference type="FunFam" id="2.10.70.100:FF:000001">
    <property type="entry name" value="Sensory transduction histidine kinase"/>
    <property type="match status" value="1"/>
</dbReference>
<dbReference type="CDD" id="cd00130">
    <property type="entry name" value="PAS"/>
    <property type="match status" value="2"/>
</dbReference>
<dbReference type="EC" id="2.7.13.3" evidence="3"/>
<evidence type="ECO:0000256" key="13">
    <source>
        <dbReference type="ARBA" id="ARBA00022989"/>
    </source>
</evidence>
<keyword evidence="4" id="KW-1003">Cell membrane</keyword>
<dbReference type="CDD" id="cd16922">
    <property type="entry name" value="HATPase_EvgS-ArcB-TorS-like"/>
    <property type="match status" value="1"/>
</dbReference>
<dbReference type="SUPFAM" id="SSF47384">
    <property type="entry name" value="Homodimeric domain of signal transducing histidine kinase"/>
    <property type="match status" value="1"/>
</dbReference>
<dbReference type="InterPro" id="IPR011006">
    <property type="entry name" value="CheY-like_superfamily"/>
</dbReference>
<dbReference type="Gene3D" id="3.30.450.20">
    <property type="entry name" value="PAS domain"/>
    <property type="match status" value="2"/>
</dbReference>
<dbReference type="GO" id="GO:0000155">
    <property type="term" value="F:phosphorelay sensor kinase activity"/>
    <property type="evidence" value="ECO:0007669"/>
    <property type="project" value="InterPro"/>
</dbReference>
<dbReference type="PRINTS" id="PR00344">
    <property type="entry name" value="BCTRLSENSOR"/>
</dbReference>
<dbReference type="PROSITE" id="PS50894">
    <property type="entry name" value="HPT"/>
    <property type="match status" value="1"/>
</dbReference>
<dbReference type="PROSITE" id="PS50110">
    <property type="entry name" value="RESPONSE_REGULATORY"/>
    <property type="match status" value="2"/>
</dbReference>
<dbReference type="Gene3D" id="1.10.287.130">
    <property type="match status" value="1"/>
</dbReference>
<dbReference type="Pfam" id="PF02518">
    <property type="entry name" value="HATPase_c"/>
    <property type="match status" value="1"/>
</dbReference>
<evidence type="ECO:0000259" key="20">
    <source>
        <dbReference type="PROSITE" id="PS50110"/>
    </source>
</evidence>
<evidence type="ECO:0000256" key="10">
    <source>
        <dbReference type="ARBA" id="ARBA00022741"/>
    </source>
</evidence>
<dbReference type="SUPFAM" id="SSF47226">
    <property type="entry name" value="Histidine-containing phosphotransfer domain, HPT domain"/>
    <property type="match status" value="1"/>
</dbReference>
<keyword evidence="13" id="KW-1133">Transmembrane helix</keyword>
<dbReference type="InterPro" id="IPR004358">
    <property type="entry name" value="Sig_transdc_His_kin-like_C"/>
</dbReference>
<dbReference type="FunFam" id="1.10.287.130:FF:000003">
    <property type="entry name" value="Histidine kinase"/>
    <property type="match status" value="1"/>
</dbReference>
<evidence type="ECO:0000256" key="12">
    <source>
        <dbReference type="ARBA" id="ARBA00022840"/>
    </source>
</evidence>
<dbReference type="InterPro" id="IPR000014">
    <property type="entry name" value="PAS"/>
</dbReference>
<feature type="modified residue" description="4-aspartylphosphate" evidence="17">
    <location>
        <position position="712"/>
    </location>
</feature>
<evidence type="ECO:0000256" key="14">
    <source>
        <dbReference type="ARBA" id="ARBA00023012"/>
    </source>
</evidence>
<dbReference type="InterPro" id="IPR003661">
    <property type="entry name" value="HisK_dim/P_dom"/>
</dbReference>
<dbReference type="SMART" id="SM00388">
    <property type="entry name" value="HisKA"/>
    <property type="match status" value="1"/>
</dbReference>
<evidence type="ECO:0000313" key="25">
    <source>
        <dbReference type="Proteomes" id="UP000469724"/>
    </source>
</evidence>
<evidence type="ECO:0000256" key="4">
    <source>
        <dbReference type="ARBA" id="ARBA00022475"/>
    </source>
</evidence>
<keyword evidence="25" id="KW-1185">Reference proteome</keyword>
<evidence type="ECO:0000256" key="8">
    <source>
        <dbReference type="ARBA" id="ARBA00022692"/>
    </source>
</evidence>
<dbReference type="InterPro" id="IPR035965">
    <property type="entry name" value="PAS-like_dom_sf"/>
</dbReference>
<comment type="catalytic activity">
    <reaction evidence="1">
        <text>ATP + protein L-histidine = ADP + protein N-phospho-L-histidine.</text>
        <dbReference type="EC" id="2.7.13.3"/>
    </reaction>
</comment>
<dbReference type="GO" id="GO:0005886">
    <property type="term" value="C:plasma membrane"/>
    <property type="evidence" value="ECO:0007669"/>
    <property type="project" value="UniProtKB-SubCell"/>
</dbReference>
<evidence type="ECO:0000256" key="18">
    <source>
        <dbReference type="SAM" id="MobiDB-lite"/>
    </source>
</evidence>
<comment type="subcellular location">
    <subcellularLocation>
        <location evidence="2">Cell inner membrane</location>
        <topology evidence="2">Multi-pass membrane protein</topology>
    </subcellularLocation>
</comment>
<reference evidence="24 25" key="1">
    <citation type="submission" date="2020-02" db="EMBL/GenBank/DDBJ databases">
        <title>Comparative genomics of sulfur disproportionating microorganisms.</title>
        <authorList>
            <person name="Ward L.M."/>
            <person name="Bertran E."/>
            <person name="Johnston D.T."/>
        </authorList>
    </citation>
    <scope>NUCLEOTIDE SEQUENCE [LARGE SCALE GENOMIC DNA]</scope>
    <source>
        <strain evidence="24 25">DSM 3696</strain>
    </source>
</reference>
<evidence type="ECO:0000256" key="1">
    <source>
        <dbReference type="ARBA" id="ARBA00000085"/>
    </source>
</evidence>
<dbReference type="PROSITE" id="PS50112">
    <property type="entry name" value="PAS"/>
    <property type="match status" value="2"/>
</dbReference>
<evidence type="ECO:0000259" key="19">
    <source>
        <dbReference type="PROSITE" id="PS50109"/>
    </source>
</evidence>
<protein>
    <recommendedName>
        <fullName evidence="3">histidine kinase</fullName>
        <ecNumber evidence="3">2.7.13.3</ecNumber>
    </recommendedName>
</protein>
<dbReference type="Pfam" id="PF01627">
    <property type="entry name" value="Hpt"/>
    <property type="match status" value="1"/>
</dbReference>
<keyword evidence="8" id="KW-0812">Transmembrane</keyword>
<feature type="domain" description="Response regulatory" evidence="20">
    <location>
        <begin position="513"/>
        <end position="634"/>
    </location>
</feature>
<dbReference type="SUPFAM" id="SSF52172">
    <property type="entry name" value="CheY-like"/>
    <property type="match status" value="2"/>
</dbReference>
<evidence type="ECO:0000256" key="3">
    <source>
        <dbReference type="ARBA" id="ARBA00012438"/>
    </source>
</evidence>
<dbReference type="NCBIfam" id="TIGR00229">
    <property type="entry name" value="sensory_box"/>
    <property type="match status" value="2"/>
</dbReference>
<accession>A0A7K3NHH3</accession>
<dbReference type="Pfam" id="PF13426">
    <property type="entry name" value="PAS_9"/>
    <property type="match status" value="1"/>
</dbReference>
<keyword evidence="10" id="KW-0547">Nucleotide-binding</keyword>
<evidence type="ECO:0000313" key="24">
    <source>
        <dbReference type="EMBL" id="NDY55253.1"/>
    </source>
</evidence>
<comment type="caution">
    <text evidence="24">The sequence shown here is derived from an EMBL/GenBank/DDBJ whole genome shotgun (WGS) entry which is preliminary data.</text>
</comment>
<dbReference type="InterPro" id="IPR000700">
    <property type="entry name" value="PAS-assoc_C"/>
</dbReference>
<evidence type="ECO:0000256" key="15">
    <source>
        <dbReference type="ARBA" id="ARBA00023136"/>
    </source>
</evidence>
<dbReference type="InterPro" id="IPR008207">
    <property type="entry name" value="Sig_transdc_His_kin_Hpt_dom"/>
</dbReference>